<protein>
    <submittedName>
        <fullName evidence="2">Transposase</fullName>
    </submittedName>
</protein>
<sequence length="161" mass="18966">MKYSTGFRNNVLKKVLPPENRSIAEVSKETGVSEQTIRIWILKLKNDSLNPQEGEISPEQRSPAEKMSLIFESKSLTLEKKGEWLRKNGIHSEHLVLWEQELRDYMNNKTNRDKEIIKEQKKKIKKLEKELKKKEKALAEMAALYTLKKKAEEIWGEREED</sequence>
<organism evidence="2 3">
    <name type="scientific">Rarispira pelagica</name>
    <dbReference type="NCBI Taxonomy" id="3141764"/>
    <lineage>
        <taxon>Bacteria</taxon>
        <taxon>Pseudomonadati</taxon>
        <taxon>Spirochaetota</taxon>
        <taxon>Spirochaetia</taxon>
        <taxon>Winmispirales</taxon>
        <taxon>Winmispiraceae</taxon>
        <taxon>Rarispira</taxon>
    </lineage>
</organism>
<proteinExistence type="predicted"/>
<dbReference type="Pfam" id="PF01527">
    <property type="entry name" value="HTH_Tnp_1"/>
    <property type="match status" value="1"/>
</dbReference>
<dbReference type="InterPro" id="IPR002514">
    <property type="entry name" value="Transposase_8"/>
</dbReference>
<evidence type="ECO:0000256" key="1">
    <source>
        <dbReference type="SAM" id="Coils"/>
    </source>
</evidence>
<evidence type="ECO:0000313" key="3">
    <source>
        <dbReference type="Proteomes" id="UP001466331"/>
    </source>
</evidence>
<dbReference type="EMBL" id="JBCHKQ010000019">
    <property type="protein sequence ID" value="MEM5948982.1"/>
    <property type="molecule type" value="Genomic_DNA"/>
</dbReference>
<keyword evidence="1" id="KW-0175">Coiled coil</keyword>
<feature type="coiled-coil region" evidence="1">
    <location>
        <begin position="110"/>
        <end position="144"/>
    </location>
</feature>
<dbReference type="InterPro" id="IPR009057">
    <property type="entry name" value="Homeodomain-like_sf"/>
</dbReference>
<dbReference type="SUPFAM" id="SSF46689">
    <property type="entry name" value="Homeodomain-like"/>
    <property type="match status" value="1"/>
</dbReference>
<accession>A0ABU9UE81</accession>
<dbReference type="RefSeq" id="WP_420070432.1">
    <property type="nucleotide sequence ID" value="NZ_JBCHKQ010000019.1"/>
</dbReference>
<comment type="caution">
    <text evidence="2">The sequence shown here is derived from an EMBL/GenBank/DDBJ whole genome shotgun (WGS) entry which is preliminary data.</text>
</comment>
<name>A0ABU9UE81_9SPIR</name>
<reference evidence="2 3" key="1">
    <citation type="submission" date="2024-03" db="EMBL/GenBank/DDBJ databases">
        <title>Ignisphaera cupida sp. nov., a hyperthermophilic hydrolytic archaeon from a hot spring of Kamchatka, and proposal of Ignisphaeraceae fam. nov.</title>
        <authorList>
            <person name="Podosokorskaya O.A."/>
            <person name="Elcheninov A.G."/>
            <person name="Maltseva A.I."/>
            <person name="Zayulina K.S."/>
            <person name="Novikov A."/>
            <person name="Merkel A.Y."/>
        </authorList>
    </citation>
    <scope>NUCLEOTIDE SEQUENCE [LARGE SCALE GENOMIC DNA]</scope>
    <source>
        <strain evidence="2 3">38H-sp</strain>
    </source>
</reference>
<gene>
    <name evidence="2" type="ORF">WKV44_10585</name>
</gene>
<dbReference type="Proteomes" id="UP001466331">
    <property type="component" value="Unassembled WGS sequence"/>
</dbReference>
<evidence type="ECO:0000313" key="2">
    <source>
        <dbReference type="EMBL" id="MEM5948982.1"/>
    </source>
</evidence>
<keyword evidence="3" id="KW-1185">Reference proteome</keyword>